<keyword evidence="1" id="KW-0238">DNA-binding</keyword>
<evidence type="ECO:0000313" key="5">
    <source>
        <dbReference type="EMBL" id="NSG29939.1"/>
    </source>
</evidence>
<comment type="caution">
    <text evidence="5">The sequence shown here is derived from an EMBL/GenBank/DDBJ whole genome shotgun (WGS) entry which is preliminary data.</text>
</comment>
<keyword evidence="2" id="KW-0175">Coiled coil</keyword>
<dbReference type="InterPro" id="IPR036515">
    <property type="entry name" value="Transposase_17_sf"/>
</dbReference>
<evidence type="ECO:0000259" key="4">
    <source>
        <dbReference type="Pfam" id="PF07282"/>
    </source>
</evidence>
<evidence type="ECO:0000256" key="1">
    <source>
        <dbReference type="ARBA" id="ARBA00023125"/>
    </source>
</evidence>
<dbReference type="EMBL" id="JAAWUZ010000017">
    <property type="protein sequence ID" value="NSG29939.1"/>
    <property type="molecule type" value="Genomic_DNA"/>
</dbReference>
<dbReference type="Gene3D" id="3.30.70.1290">
    <property type="entry name" value="Transposase IS200-like"/>
    <property type="match status" value="1"/>
</dbReference>
<dbReference type="InterPro" id="IPR002686">
    <property type="entry name" value="Transposase_17"/>
</dbReference>
<dbReference type="Pfam" id="PF01797">
    <property type="entry name" value="Y1_Tnp"/>
    <property type="match status" value="1"/>
</dbReference>
<dbReference type="InterPro" id="IPR010095">
    <property type="entry name" value="Cas12f1-like_TNB"/>
</dbReference>
<accession>A0ABX2GWH6</accession>
<feature type="domain" description="Cas12f1-like TNB" evidence="4">
    <location>
        <begin position="107"/>
        <end position="136"/>
    </location>
</feature>
<evidence type="ECO:0000313" key="6">
    <source>
        <dbReference type="Proteomes" id="UP000821846"/>
    </source>
</evidence>
<feature type="domain" description="Transposase IS200-like" evidence="3">
    <location>
        <begin position="2"/>
        <end position="50"/>
    </location>
</feature>
<dbReference type="SUPFAM" id="SSF143422">
    <property type="entry name" value="Transposase IS200-like"/>
    <property type="match status" value="1"/>
</dbReference>
<protein>
    <submittedName>
        <fullName evidence="5">Transposase</fullName>
    </submittedName>
</protein>
<proteinExistence type="predicted"/>
<name>A0ABX2GWH6_9FIRM</name>
<reference evidence="5 6" key="1">
    <citation type="journal article" date="2020" name="Cell Host Microbe">
        <title>Functional and Genomic Variation between Human-Derived Isolates of Lachnospiraceae Reveals Inter- and Intra-Species Diversity.</title>
        <authorList>
            <person name="Sorbara M.T."/>
            <person name="Littmann E.R."/>
            <person name="Fontana E."/>
            <person name="Moody T.U."/>
            <person name="Kohout C.E."/>
            <person name="Gjonbalaj M."/>
            <person name="Eaton V."/>
            <person name="Seok R."/>
            <person name="Leiner I.M."/>
            <person name="Pamer E.G."/>
        </authorList>
    </citation>
    <scope>NUCLEOTIDE SEQUENCE [LARGE SCALE GENOMIC DNA]</scope>
    <source>
        <strain evidence="5 6">MSK.14.16</strain>
    </source>
</reference>
<evidence type="ECO:0000259" key="3">
    <source>
        <dbReference type="Pfam" id="PF01797"/>
    </source>
</evidence>
<evidence type="ECO:0000256" key="2">
    <source>
        <dbReference type="SAM" id="Coils"/>
    </source>
</evidence>
<gene>
    <name evidence="5" type="ORF">HFM93_06535</name>
</gene>
<feature type="coiled-coil region" evidence="2">
    <location>
        <begin position="84"/>
        <end position="111"/>
    </location>
</feature>
<dbReference type="Proteomes" id="UP000821846">
    <property type="component" value="Unassembled WGS sequence"/>
</dbReference>
<keyword evidence="6" id="KW-1185">Reference proteome</keyword>
<dbReference type="Pfam" id="PF07282">
    <property type="entry name" value="Cas12f1-like_TNB"/>
    <property type="match status" value="1"/>
</dbReference>
<sequence>MYLLQYHIIFVCKYRKKLLVSRQISDDIKQFSYEICQRHSVIIRYMETEHVELPHINQNTGIDLGIKELCITSAGKKYENPKIIRKYEKKLVKLQRQLAHKEKRSQNYCKNLSVREWTCPVCGTNHDRDINAAKNILEEGLRQIA</sequence>
<organism evidence="5 6">
    <name type="scientific">Faecalicatena fissicatena</name>
    <dbReference type="NCBI Taxonomy" id="290055"/>
    <lineage>
        <taxon>Bacteria</taxon>
        <taxon>Bacillati</taxon>
        <taxon>Bacillota</taxon>
        <taxon>Clostridia</taxon>
        <taxon>Lachnospirales</taxon>
        <taxon>Lachnospiraceae</taxon>
        <taxon>Faecalicatena</taxon>
    </lineage>
</organism>